<dbReference type="RefSeq" id="XP_020300986.1">
    <property type="nucleotide sequence ID" value="XM_020448898.1"/>
</dbReference>
<evidence type="ECO:0000256" key="1">
    <source>
        <dbReference type="SAM" id="Phobius"/>
    </source>
</evidence>
<sequence length="99" mass="10530">MILMFQYVSVNLCTLLEVGVCLCLLSLFDRVKRCPLGAASQPDGDGDELWLGYFFQTPVRVEQAALSLKNAGSISSDQCPEPPACKVGSAASSASLACR</sequence>
<keyword evidence="1" id="KW-1133">Transmembrane helix</keyword>
<feature type="transmembrane region" description="Helical" evidence="1">
    <location>
        <begin position="6"/>
        <end position="28"/>
    </location>
</feature>
<dbReference type="CTD" id="9952605"/>
<dbReference type="AlphaFoldDB" id="A0A1S0THC9"/>
<name>A0A1S0THC9_LOALO</name>
<dbReference type="EMBL" id="JH712088">
    <property type="protein sequence ID" value="EFO13409.2"/>
    <property type="molecule type" value="Genomic_DNA"/>
</dbReference>
<proteinExistence type="predicted"/>
<dbReference type="KEGG" id="loa:LOAG_15120"/>
<dbReference type="GeneID" id="9952605"/>
<reference evidence="2" key="1">
    <citation type="submission" date="2012-04" db="EMBL/GenBank/DDBJ databases">
        <title>The Genome Sequence of Loa loa.</title>
        <authorList>
            <consortium name="The Broad Institute Genome Sequencing Platform"/>
            <consortium name="Broad Institute Genome Sequencing Center for Infectious Disease"/>
            <person name="Nutman T.B."/>
            <person name="Fink D.L."/>
            <person name="Russ C."/>
            <person name="Young S."/>
            <person name="Zeng Q."/>
            <person name="Gargeya S."/>
            <person name="Alvarado L."/>
            <person name="Berlin A."/>
            <person name="Chapman S.B."/>
            <person name="Chen Z."/>
            <person name="Freedman E."/>
            <person name="Gellesch M."/>
            <person name="Goldberg J."/>
            <person name="Griggs A."/>
            <person name="Gujja S."/>
            <person name="Heilman E.R."/>
            <person name="Heiman D."/>
            <person name="Howarth C."/>
            <person name="Mehta T."/>
            <person name="Neiman D."/>
            <person name="Pearson M."/>
            <person name="Roberts A."/>
            <person name="Saif S."/>
            <person name="Shea T."/>
            <person name="Shenoy N."/>
            <person name="Sisk P."/>
            <person name="Stolte C."/>
            <person name="Sykes S."/>
            <person name="White J."/>
            <person name="Yandava C."/>
            <person name="Haas B."/>
            <person name="Henn M.R."/>
            <person name="Nusbaum C."/>
            <person name="Birren B."/>
        </authorList>
    </citation>
    <scope>NUCLEOTIDE SEQUENCE [LARGE SCALE GENOMIC DNA]</scope>
</reference>
<organism evidence="2">
    <name type="scientific">Loa loa</name>
    <name type="common">Eye worm</name>
    <name type="synonym">Filaria loa</name>
    <dbReference type="NCBI Taxonomy" id="7209"/>
    <lineage>
        <taxon>Eukaryota</taxon>
        <taxon>Metazoa</taxon>
        <taxon>Ecdysozoa</taxon>
        <taxon>Nematoda</taxon>
        <taxon>Chromadorea</taxon>
        <taxon>Rhabditida</taxon>
        <taxon>Spirurina</taxon>
        <taxon>Spiruromorpha</taxon>
        <taxon>Filarioidea</taxon>
        <taxon>Onchocercidae</taxon>
        <taxon>Loa</taxon>
    </lineage>
</organism>
<keyword evidence="1" id="KW-0812">Transmembrane</keyword>
<protein>
    <submittedName>
        <fullName evidence="2">Uncharacterized protein</fullName>
    </submittedName>
</protein>
<dbReference type="InParanoid" id="A0A1S0THC9"/>
<gene>
    <name evidence="2" type="ORF">LOAG_15120</name>
</gene>
<keyword evidence="1" id="KW-0472">Membrane</keyword>
<accession>A0A1S0THC9</accession>
<evidence type="ECO:0000313" key="2">
    <source>
        <dbReference type="EMBL" id="EFO13409.2"/>
    </source>
</evidence>